<name>A0A9D1CHW7_9FIRM</name>
<dbReference type="Pfam" id="PF12672">
    <property type="entry name" value="DUF3793"/>
    <property type="match status" value="1"/>
</dbReference>
<proteinExistence type="predicted"/>
<dbReference type="InterPro" id="IPR024523">
    <property type="entry name" value="DUF3793"/>
</dbReference>
<dbReference type="EMBL" id="DVFO01000051">
    <property type="protein sequence ID" value="HIQ61024.1"/>
    <property type="molecule type" value="Genomic_DNA"/>
</dbReference>
<reference evidence="1" key="2">
    <citation type="journal article" date="2021" name="PeerJ">
        <title>Extensive microbial diversity within the chicken gut microbiome revealed by metagenomics and culture.</title>
        <authorList>
            <person name="Gilroy R."/>
            <person name="Ravi A."/>
            <person name="Getino M."/>
            <person name="Pursley I."/>
            <person name="Horton D.L."/>
            <person name="Alikhan N.F."/>
            <person name="Baker D."/>
            <person name="Gharbi K."/>
            <person name="Hall N."/>
            <person name="Watson M."/>
            <person name="Adriaenssens E.M."/>
            <person name="Foster-Nyarko E."/>
            <person name="Jarju S."/>
            <person name="Secka A."/>
            <person name="Antonio M."/>
            <person name="Oren A."/>
            <person name="Chaudhuri R.R."/>
            <person name="La Ragione R."/>
            <person name="Hildebrand F."/>
            <person name="Pallen M.J."/>
        </authorList>
    </citation>
    <scope>NUCLEOTIDE SEQUENCE</scope>
    <source>
        <strain evidence="1">ChiGjej2B2-12916</strain>
    </source>
</reference>
<protein>
    <submittedName>
        <fullName evidence="1">DUF3793 family protein</fullName>
    </submittedName>
</protein>
<gene>
    <name evidence="1" type="ORF">IAD31_05455</name>
</gene>
<evidence type="ECO:0000313" key="1">
    <source>
        <dbReference type="EMBL" id="HIQ61024.1"/>
    </source>
</evidence>
<organism evidence="1 2">
    <name type="scientific">Candidatus Enterenecus faecium</name>
    <dbReference type="NCBI Taxonomy" id="2840780"/>
    <lineage>
        <taxon>Bacteria</taxon>
        <taxon>Bacillati</taxon>
        <taxon>Bacillota</taxon>
        <taxon>Clostridia</taxon>
        <taxon>Eubacteriales</taxon>
        <taxon>Candidatus Enterenecus</taxon>
    </lineage>
</organism>
<evidence type="ECO:0000313" key="2">
    <source>
        <dbReference type="Proteomes" id="UP000886879"/>
    </source>
</evidence>
<sequence>MQHTLDQLFATHCAPALTGVAPANLISLRRGDFPHLEEELRKYRQAFARRGVKFDRLCSCTNRELILVYRPQLMAQALERDGVEEILTPCGYDLSRPVEEILAHLGLRVRQGGSFPHEIGLFLGYPVEDVVGFIENQGQNFKLCGPWKVYGDVEAAQQCFTRMQKVSRKIRERMEQGNTLFQVFAVA</sequence>
<dbReference type="Proteomes" id="UP000886879">
    <property type="component" value="Unassembled WGS sequence"/>
</dbReference>
<reference evidence="1" key="1">
    <citation type="submission" date="2020-10" db="EMBL/GenBank/DDBJ databases">
        <authorList>
            <person name="Gilroy R."/>
        </authorList>
    </citation>
    <scope>NUCLEOTIDE SEQUENCE</scope>
    <source>
        <strain evidence="1">ChiGjej2B2-12916</strain>
    </source>
</reference>
<dbReference type="AlphaFoldDB" id="A0A9D1CHW7"/>
<comment type="caution">
    <text evidence="1">The sequence shown here is derived from an EMBL/GenBank/DDBJ whole genome shotgun (WGS) entry which is preliminary data.</text>
</comment>
<accession>A0A9D1CHW7</accession>